<evidence type="ECO:0000256" key="3">
    <source>
        <dbReference type="ARBA" id="ARBA00012663"/>
    </source>
</evidence>
<reference evidence="10" key="1">
    <citation type="submission" date="2020-05" db="EMBL/GenBank/DDBJ databases">
        <title>Mycena genomes resolve the evolution of fungal bioluminescence.</title>
        <authorList>
            <person name="Tsai I.J."/>
        </authorList>
    </citation>
    <scope>NUCLEOTIDE SEQUENCE</scope>
    <source>
        <strain evidence="10">110903Hualien_Pintung</strain>
    </source>
</reference>
<dbReference type="Gene3D" id="3.30.379.10">
    <property type="entry name" value="Chitobiase/beta-hexosaminidase domain 2-like"/>
    <property type="match status" value="1"/>
</dbReference>
<evidence type="ECO:0000256" key="2">
    <source>
        <dbReference type="ARBA" id="ARBA00006285"/>
    </source>
</evidence>
<dbReference type="InterPro" id="IPR015882">
    <property type="entry name" value="HEX_bac_N"/>
</dbReference>
<accession>A0A8H6WLH5</accession>
<keyword evidence="4 10" id="KW-0378">Hydrolase</keyword>
<comment type="catalytic activity">
    <reaction evidence="1">
        <text>Hydrolysis of terminal non-reducing N-acetyl-D-hexosamine residues in N-acetyl-beta-D-hexosaminides.</text>
        <dbReference type="EC" id="3.2.1.52"/>
    </reaction>
</comment>
<evidence type="ECO:0000313" key="11">
    <source>
        <dbReference type="Proteomes" id="UP000613580"/>
    </source>
</evidence>
<feature type="active site" description="Proton donor" evidence="6">
    <location>
        <position position="312"/>
    </location>
</feature>
<evidence type="ECO:0000256" key="5">
    <source>
        <dbReference type="ARBA" id="ARBA00023295"/>
    </source>
</evidence>
<protein>
    <recommendedName>
        <fullName evidence="3">beta-N-acetylhexosaminidase</fullName>
        <ecNumber evidence="3">3.2.1.52</ecNumber>
    </recommendedName>
</protein>
<dbReference type="PANTHER" id="PTHR43678">
    <property type="entry name" value="PUTATIVE (AFU_ORTHOLOGUE AFUA_2G00640)-RELATED"/>
    <property type="match status" value="1"/>
</dbReference>
<evidence type="ECO:0000256" key="1">
    <source>
        <dbReference type="ARBA" id="ARBA00001231"/>
    </source>
</evidence>
<dbReference type="InterPro" id="IPR025705">
    <property type="entry name" value="Beta_hexosaminidase_sua/sub"/>
</dbReference>
<dbReference type="InterPro" id="IPR017853">
    <property type="entry name" value="GH"/>
</dbReference>
<dbReference type="InterPro" id="IPR029018">
    <property type="entry name" value="Hex-like_dom2"/>
</dbReference>
<keyword evidence="5" id="KW-0326">Glycosidase</keyword>
<dbReference type="InterPro" id="IPR052764">
    <property type="entry name" value="GH20_Enzymes"/>
</dbReference>
<feature type="signal peptide" evidence="7">
    <location>
        <begin position="1"/>
        <end position="18"/>
    </location>
</feature>
<comment type="similarity">
    <text evidence="2">Belongs to the glycosyl hydrolase 20 family.</text>
</comment>
<dbReference type="AlphaFoldDB" id="A0A8H6WLH5"/>
<dbReference type="SUPFAM" id="SSF55545">
    <property type="entry name" value="beta-N-acetylhexosaminidase-like domain"/>
    <property type="match status" value="1"/>
</dbReference>
<dbReference type="GO" id="GO:0005975">
    <property type="term" value="P:carbohydrate metabolic process"/>
    <property type="evidence" value="ECO:0007669"/>
    <property type="project" value="InterPro"/>
</dbReference>
<dbReference type="EMBL" id="JACAZE010000003">
    <property type="protein sequence ID" value="KAF7319113.1"/>
    <property type="molecule type" value="Genomic_DNA"/>
</dbReference>
<proteinExistence type="inferred from homology"/>
<dbReference type="InterPro" id="IPR015883">
    <property type="entry name" value="Glyco_hydro_20_cat"/>
</dbReference>
<dbReference type="PRINTS" id="PR00738">
    <property type="entry name" value="GLHYDRLASE20"/>
</dbReference>
<feature type="domain" description="Glycoside hydrolase family 20 catalytic" evidence="8">
    <location>
        <begin position="174"/>
        <end position="314"/>
    </location>
</feature>
<dbReference type="PANTHER" id="PTHR43678:SF1">
    <property type="entry name" value="BETA-N-ACETYLHEXOSAMINIDASE"/>
    <property type="match status" value="1"/>
</dbReference>
<keyword evidence="7" id="KW-0732">Signal</keyword>
<organism evidence="10 11">
    <name type="scientific">Mycena chlorophos</name>
    <name type="common">Agaric fungus</name>
    <name type="synonym">Agaricus chlorophos</name>
    <dbReference type="NCBI Taxonomy" id="658473"/>
    <lineage>
        <taxon>Eukaryota</taxon>
        <taxon>Fungi</taxon>
        <taxon>Dikarya</taxon>
        <taxon>Basidiomycota</taxon>
        <taxon>Agaricomycotina</taxon>
        <taxon>Agaricomycetes</taxon>
        <taxon>Agaricomycetidae</taxon>
        <taxon>Agaricales</taxon>
        <taxon>Marasmiineae</taxon>
        <taxon>Mycenaceae</taxon>
        <taxon>Mycena</taxon>
    </lineage>
</organism>
<comment type="caution">
    <text evidence="10">The sequence shown here is derived from an EMBL/GenBank/DDBJ whole genome shotgun (WGS) entry which is preliminary data.</text>
</comment>
<sequence length="340" mass="36590">MLLHISHLVAMLLAPAAAKTLVGVPTFNFTTPSTGNVKFKLSPSTRVLVDSQFKDSVDLDGKTLIPPTLLQFAQTFAADLDVLGLSGISAEVADAAETDSIFLTLSTTGVFLDAAGRSTSEGYALTVESESVVIAGASPSGAFWGTRTLLQQAKLGELELPVGSGRDAPGWGTRGVMLDGGRHFYPLNDNLFNNLDIYTREESLDLYATFRLNSEDPAVDGLVKPCRVNETYTQETFDEMQSLCAACGVTIIPDIETSGHAVVIAQWKPELGLADLSLLNISYPETIPTMNTIWSTFLPWFHTKMVHIGADEYDSTLADEYILFVNTMSSFVGGTSGKES</sequence>
<dbReference type="Gene3D" id="3.20.20.80">
    <property type="entry name" value="Glycosidases"/>
    <property type="match status" value="1"/>
</dbReference>
<evidence type="ECO:0000256" key="4">
    <source>
        <dbReference type="ARBA" id="ARBA00022801"/>
    </source>
</evidence>
<evidence type="ECO:0000256" key="6">
    <source>
        <dbReference type="PIRSR" id="PIRSR625705-1"/>
    </source>
</evidence>
<name>A0A8H6WLH5_MYCCL</name>
<dbReference type="SUPFAM" id="SSF51445">
    <property type="entry name" value="(Trans)glycosidases"/>
    <property type="match status" value="1"/>
</dbReference>
<feature type="domain" description="Beta-hexosaminidase bacterial type N-terminal" evidence="9">
    <location>
        <begin position="73"/>
        <end position="154"/>
    </location>
</feature>
<evidence type="ECO:0000256" key="7">
    <source>
        <dbReference type="SAM" id="SignalP"/>
    </source>
</evidence>
<dbReference type="GO" id="GO:0004563">
    <property type="term" value="F:beta-N-acetylhexosaminidase activity"/>
    <property type="evidence" value="ECO:0007669"/>
    <property type="project" value="UniProtKB-EC"/>
</dbReference>
<dbReference type="EC" id="3.2.1.52" evidence="3"/>
<dbReference type="Proteomes" id="UP000613580">
    <property type="component" value="Unassembled WGS sequence"/>
</dbReference>
<evidence type="ECO:0000313" key="10">
    <source>
        <dbReference type="EMBL" id="KAF7319113.1"/>
    </source>
</evidence>
<evidence type="ECO:0000259" key="8">
    <source>
        <dbReference type="Pfam" id="PF00728"/>
    </source>
</evidence>
<dbReference type="Pfam" id="PF02838">
    <property type="entry name" value="Glyco_hydro_20b"/>
    <property type="match status" value="1"/>
</dbReference>
<feature type="chain" id="PRO_5033986949" description="beta-N-acetylhexosaminidase" evidence="7">
    <location>
        <begin position="19"/>
        <end position="340"/>
    </location>
</feature>
<keyword evidence="11" id="KW-1185">Reference proteome</keyword>
<evidence type="ECO:0000259" key="9">
    <source>
        <dbReference type="Pfam" id="PF02838"/>
    </source>
</evidence>
<gene>
    <name evidence="10" type="ORF">HMN09_00247600</name>
</gene>
<dbReference type="OrthoDB" id="428480at2759"/>
<dbReference type="Pfam" id="PF00728">
    <property type="entry name" value="Glyco_hydro_20"/>
    <property type="match status" value="1"/>
</dbReference>